<dbReference type="EMBL" id="JAHESC010000053">
    <property type="protein sequence ID" value="MBT1690024.1"/>
    <property type="molecule type" value="Genomic_DNA"/>
</dbReference>
<evidence type="ECO:0000256" key="1">
    <source>
        <dbReference type="ARBA" id="ARBA00000971"/>
    </source>
</evidence>
<dbReference type="InterPro" id="IPR046357">
    <property type="entry name" value="PPIase_dom_sf"/>
</dbReference>
<protein>
    <recommendedName>
        <fullName evidence="6">Peptidyl-prolyl cis-trans isomerase</fullName>
        <ecNumber evidence="6">5.2.1.8</ecNumber>
    </recommendedName>
</protein>
<dbReference type="InterPro" id="IPR001179">
    <property type="entry name" value="PPIase_FKBP_dom"/>
</dbReference>
<evidence type="ECO:0000256" key="3">
    <source>
        <dbReference type="ARBA" id="ARBA00023110"/>
    </source>
</evidence>
<proteinExistence type="inferred from homology"/>
<comment type="caution">
    <text evidence="8">The sequence shown here is derived from an EMBL/GenBank/DDBJ whole genome shotgun (WGS) entry which is preliminary data.</text>
</comment>
<feature type="domain" description="PPIase FKBP-type" evidence="7">
    <location>
        <begin position="218"/>
        <end position="312"/>
    </location>
</feature>
<dbReference type="EC" id="5.2.1.8" evidence="6"/>
<evidence type="ECO:0000313" key="9">
    <source>
        <dbReference type="Proteomes" id="UP001319180"/>
    </source>
</evidence>
<evidence type="ECO:0000256" key="4">
    <source>
        <dbReference type="ARBA" id="ARBA00023235"/>
    </source>
</evidence>
<organism evidence="8 9">
    <name type="scientific">Dawidia soli</name>
    <dbReference type="NCBI Taxonomy" id="2782352"/>
    <lineage>
        <taxon>Bacteria</taxon>
        <taxon>Pseudomonadati</taxon>
        <taxon>Bacteroidota</taxon>
        <taxon>Cytophagia</taxon>
        <taxon>Cytophagales</taxon>
        <taxon>Chryseotaleaceae</taxon>
        <taxon>Dawidia</taxon>
    </lineage>
</organism>
<keyword evidence="4 5" id="KW-0413">Isomerase</keyword>
<dbReference type="PROSITE" id="PS51257">
    <property type="entry name" value="PROKAR_LIPOPROTEIN"/>
    <property type="match status" value="1"/>
</dbReference>
<reference evidence="8 9" key="1">
    <citation type="submission" date="2021-05" db="EMBL/GenBank/DDBJ databases">
        <title>A Polyphasic approach of four new species of the genus Ohtaekwangia: Ohtaekwangia histidinii sp. nov., Ohtaekwangia cretensis sp. nov., Ohtaekwangia indiensis sp. nov., Ohtaekwangia reichenbachii sp. nov. from diverse environment.</title>
        <authorList>
            <person name="Octaviana S."/>
        </authorList>
    </citation>
    <scope>NUCLEOTIDE SEQUENCE [LARGE SCALE GENOMIC DNA]</scope>
    <source>
        <strain evidence="8 9">PWU37</strain>
    </source>
</reference>
<comment type="similarity">
    <text evidence="2 6">Belongs to the FKBP-type PPIase family.</text>
</comment>
<keyword evidence="9" id="KW-1185">Reference proteome</keyword>
<dbReference type="PROSITE" id="PS50059">
    <property type="entry name" value="FKBP_PPIASE"/>
    <property type="match status" value="1"/>
</dbReference>
<dbReference type="GO" id="GO:0003755">
    <property type="term" value="F:peptidyl-prolyl cis-trans isomerase activity"/>
    <property type="evidence" value="ECO:0007669"/>
    <property type="project" value="UniProtKB-UniRule"/>
</dbReference>
<evidence type="ECO:0000256" key="6">
    <source>
        <dbReference type="RuleBase" id="RU003915"/>
    </source>
</evidence>
<comment type="catalytic activity">
    <reaction evidence="1 5 6">
        <text>[protein]-peptidylproline (omega=180) = [protein]-peptidylproline (omega=0)</text>
        <dbReference type="Rhea" id="RHEA:16237"/>
        <dbReference type="Rhea" id="RHEA-COMP:10747"/>
        <dbReference type="Rhea" id="RHEA-COMP:10748"/>
        <dbReference type="ChEBI" id="CHEBI:83833"/>
        <dbReference type="ChEBI" id="CHEBI:83834"/>
        <dbReference type="EC" id="5.2.1.8"/>
    </reaction>
</comment>
<keyword evidence="3 5" id="KW-0697">Rotamase</keyword>
<evidence type="ECO:0000259" key="7">
    <source>
        <dbReference type="PROSITE" id="PS50059"/>
    </source>
</evidence>
<dbReference type="Pfam" id="PF00254">
    <property type="entry name" value="FKBP_C"/>
    <property type="match status" value="1"/>
</dbReference>
<evidence type="ECO:0000256" key="2">
    <source>
        <dbReference type="ARBA" id="ARBA00006577"/>
    </source>
</evidence>
<dbReference type="Proteomes" id="UP001319180">
    <property type="component" value="Unassembled WGS sequence"/>
</dbReference>
<dbReference type="SUPFAM" id="SSF54534">
    <property type="entry name" value="FKBP-like"/>
    <property type="match status" value="2"/>
</dbReference>
<dbReference type="PANTHER" id="PTHR43811">
    <property type="entry name" value="FKBP-TYPE PEPTIDYL-PROLYL CIS-TRANS ISOMERASE FKPA"/>
    <property type="match status" value="1"/>
</dbReference>
<sequence length="313" mass="34221">MKRSVHRFFGIAFVAATLLGVTSCLDTPDIEDPSIQLQKDIQTIDNYMLSEGIFGYQEDEYAKIRFVIKKLGTKLPARSTATKITADYKVFSIPPGAAPYEQGQVTSTQLGTLIQAWQTMAMKLPVGTIADIYTPSVWAYGTQGKGDIAANTPLLFEDFELISAEISTAEQNQFKADTTAIRTYLEGKDYTDVIYDTTGIAYRITTQGAGLQPSWFSKVTFKVQYKLLTDDTRAVTDMLELKPVENSTDSRPVDYIQGLMVGLQKLREGSKATFYIPSGLGFGVQGATNNAGTTVIPANANIIVDVEVISVGQ</sequence>
<accession>A0AAP2DE69</accession>
<dbReference type="RefSeq" id="WP_254093244.1">
    <property type="nucleotide sequence ID" value="NZ_JAHESC010000053.1"/>
</dbReference>
<dbReference type="PANTHER" id="PTHR43811:SF19">
    <property type="entry name" value="39 KDA FK506-BINDING NUCLEAR PROTEIN"/>
    <property type="match status" value="1"/>
</dbReference>
<gene>
    <name evidence="8" type="ORF">KK078_25900</name>
</gene>
<evidence type="ECO:0000313" key="8">
    <source>
        <dbReference type="EMBL" id="MBT1690024.1"/>
    </source>
</evidence>
<dbReference type="AlphaFoldDB" id="A0AAP2DE69"/>
<dbReference type="Gene3D" id="3.10.50.40">
    <property type="match status" value="2"/>
</dbReference>
<name>A0AAP2DE69_9BACT</name>
<evidence type="ECO:0000256" key="5">
    <source>
        <dbReference type="PROSITE-ProRule" id="PRU00277"/>
    </source>
</evidence>